<reference evidence="1 2" key="1">
    <citation type="submission" date="2021-06" db="EMBL/GenBank/DDBJ databases">
        <authorList>
            <person name="Palmer J.M."/>
        </authorList>
    </citation>
    <scope>NUCLEOTIDE SEQUENCE [LARGE SCALE GENOMIC DNA]</scope>
    <source>
        <strain evidence="1 2">AS_MEX2019</strain>
        <tissue evidence="1">Muscle</tissue>
    </source>
</reference>
<dbReference type="Proteomes" id="UP001469553">
    <property type="component" value="Unassembled WGS sequence"/>
</dbReference>
<organism evidence="1 2">
    <name type="scientific">Ameca splendens</name>
    <dbReference type="NCBI Taxonomy" id="208324"/>
    <lineage>
        <taxon>Eukaryota</taxon>
        <taxon>Metazoa</taxon>
        <taxon>Chordata</taxon>
        <taxon>Craniata</taxon>
        <taxon>Vertebrata</taxon>
        <taxon>Euteleostomi</taxon>
        <taxon>Actinopterygii</taxon>
        <taxon>Neopterygii</taxon>
        <taxon>Teleostei</taxon>
        <taxon>Neoteleostei</taxon>
        <taxon>Acanthomorphata</taxon>
        <taxon>Ovalentaria</taxon>
        <taxon>Atherinomorphae</taxon>
        <taxon>Cyprinodontiformes</taxon>
        <taxon>Goodeidae</taxon>
        <taxon>Ameca</taxon>
    </lineage>
</organism>
<name>A0ABV0ZI99_9TELE</name>
<keyword evidence="2" id="KW-1185">Reference proteome</keyword>
<gene>
    <name evidence="1" type="ORF">AMECASPLE_038613</name>
</gene>
<accession>A0ABV0ZI99</accession>
<evidence type="ECO:0000313" key="2">
    <source>
        <dbReference type="Proteomes" id="UP001469553"/>
    </source>
</evidence>
<sequence length="115" mass="12551">MYFVHSASTRGETVPSACCCQQNVLKFLLIVAKLPSLSIIVSVAIKKQESTRISAELINADFEAGASFLLDTLGVHLYVKLTSLWSMTDWRPGGSLVVPTHLDQGLSSKVTAWVR</sequence>
<dbReference type="EMBL" id="JAHRIP010063684">
    <property type="protein sequence ID" value="MEQ2305507.1"/>
    <property type="molecule type" value="Genomic_DNA"/>
</dbReference>
<evidence type="ECO:0000313" key="1">
    <source>
        <dbReference type="EMBL" id="MEQ2305507.1"/>
    </source>
</evidence>
<proteinExistence type="predicted"/>
<protein>
    <submittedName>
        <fullName evidence="1">Uncharacterized protein</fullName>
    </submittedName>
</protein>
<comment type="caution">
    <text evidence="1">The sequence shown here is derived from an EMBL/GenBank/DDBJ whole genome shotgun (WGS) entry which is preliminary data.</text>
</comment>